<name>A0A1G7R123_9BACT</name>
<evidence type="ECO:0000256" key="4">
    <source>
        <dbReference type="ARBA" id="ARBA00022618"/>
    </source>
</evidence>
<evidence type="ECO:0000256" key="3">
    <source>
        <dbReference type="ARBA" id="ARBA00022490"/>
    </source>
</evidence>
<evidence type="ECO:0000256" key="7">
    <source>
        <dbReference type="ARBA" id="ARBA00024910"/>
    </source>
</evidence>
<dbReference type="InterPro" id="IPR036192">
    <property type="entry name" value="Cell_div_ZapA-like_sf"/>
</dbReference>
<dbReference type="AlphaFoldDB" id="A0A1G7R123"/>
<dbReference type="InterPro" id="IPR007838">
    <property type="entry name" value="Cell_div_ZapA-like"/>
</dbReference>
<dbReference type="Gene3D" id="6.10.250.790">
    <property type="match status" value="1"/>
</dbReference>
<keyword evidence="4 10" id="KW-0132">Cell division</keyword>
<organism evidence="10 11">
    <name type="scientific">Terriglobus roseus</name>
    <dbReference type="NCBI Taxonomy" id="392734"/>
    <lineage>
        <taxon>Bacteria</taxon>
        <taxon>Pseudomonadati</taxon>
        <taxon>Acidobacteriota</taxon>
        <taxon>Terriglobia</taxon>
        <taxon>Terriglobales</taxon>
        <taxon>Acidobacteriaceae</taxon>
        <taxon>Terriglobus</taxon>
    </lineage>
</organism>
<comment type="subcellular location">
    <subcellularLocation>
        <location evidence="1">Cytoplasm</location>
    </subcellularLocation>
</comment>
<evidence type="ECO:0000256" key="8">
    <source>
        <dbReference type="ARBA" id="ARBA00026068"/>
    </source>
</evidence>
<sequence>MQNSVPQSVTVAIYDQNYHLRGVDPQHIEMLSQLVDSKMRAVSSQGATVDSLRVAVLAALNIADELMELRERHRELLDSLDHAETANRHRAHSLASMLDEALRDEYRVAV</sequence>
<gene>
    <name evidence="10" type="ORF">SAMN05444167_4079</name>
</gene>
<dbReference type="GO" id="GO:0000917">
    <property type="term" value="P:division septum assembly"/>
    <property type="evidence" value="ECO:0007669"/>
    <property type="project" value="UniProtKB-KW"/>
</dbReference>
<dbReference type="OrthoDB" id="9808604at2"/>
<dbReference type="InterPro" id="IPR053712">
    <property type="entry name" value="Bac_CellDiv_Activator"/>
</dbReference>
<evidence type="ECO:0000313" key="10">
    <source>
        <dbReference type="EMBL" id="SDG04394.1"/>
    </source>
</evidence>
<dbReference type="Pfam" id="PF05164">
    <property type="entry name" value="ZapA"/>
    <property type="match status" value="1"/>
</dbReference>
<dbReference type="GO" id="GO:0005829">
    <property type="term" value="C:cytosol"/>
    <property type="evidence" value="ECO:0007669"/>
    <property type="project" value="TreeGrafter"/>
</dbReference>
<evidence type="ECO:0000256" key="5">
    <source>
        <dbReference type="ARBA" id="ARBA00023210"/>
    </source>
</evidence>
<protein>
    <recommendedName>
        <fullName evidence="2">Cell division protein ZapA</fullName>
    </recommendedName>
    <alternativeName>
        <fullName evidence="9">Z ring-associated protein ZapA</fullName>
    </alternativeName>
</protein>
<comment type="function">
    <text evidence="7">Activator of cell division through the inhibition of FtsZ GTPase activity, therefore promoting FtsZ assembly into bundles of protofilaments necessary for the formation of the division Z ring. It is recruited early at mid-cell but it is not essential for cell division.</text>
</comment>
<reference evidence="11" key="1">
    <citation type="submission" date="2016-10" db="EMBL/GenBank/DDBJ databases">
        <authorList>
            <person name="Varghese N."/>
            <person name="Submissions S."/>
        </authorList>
    </citation>
    <scope>NUCLEOTIDE SEQUENCE [LARGE SCALE GENOMIC DNA]</scope>
    <source>
        <strain evidence="11">GAS232</strain>
    </source>
</reference>
<dbReference type="GO" id="GO:0030428">
    <property type="term" value="C:cell septum"/>
    <property type="evidence" value="ECO:0007669"/>
    <property type="project" value="TreeGrafter"/>
</dbReference>
<dbReference type="EMBL" id="LT629690">
    <property type="protein sequence ID" value="SDG04394.1"/>
    <property type="molecule type" value="Genomic_DNA"/>
</dbReference>
<dbReference type="GO" id="GO:0000921">
    <property type="term" value="P:septin ring assembly"/>
    <property type="evidence" value="ECO:0007669"/>
    <property type="project" value="TreeGrafter"/>
</dbReference>
<keyword evidence="11" id="KW-1185">Reference proteome</keyword>
<evidence type="ECO:0000256" key="9">
    <source>
        <dbReference type="ARBA" id="ARBA00033158"/>
    </source>
</evidence>
<dbReference type="PANTHER" id="PTHR34981:SF1">
    <property type="entry name" value="CELL DIVISION PROTEIN ZAPA"/>
    <property type="match status" value="1"/>
</dbReference>
<accession>A0A1G7R123</accession>
<evidence type="ECO:0000256" key="1">
    <source>
        <dbReference type="ARBA" id="ARBA00004496"/>
    </source>
</evidence>
<comment type="subunit">
    <text evidence="8">Homodimer. Interacts with FtsZ.</text>
</comment>
<dbReference type="GO" id="GO:0043093">
    <property type="term" value="P:FtsZ-dependent cytokinesis"/>
    <property type="evidence" value="ECO:0007669"/>
    <property type="project" value="TreeGrafter"/>
</dbReference>
<dbReference type="Proteomes" id="UP000182427">
    <property type="component" value="Chromosome I"/>
</dbReference>
<keyword evidence="5" id="KW-0717">Septation</keyword>
<evidence type="ECO:0000313" key="11">
    <source>
        <dbReference type="Proteomes" id="UP000182427"/>
    </source>
</evidence>
<dbReference type="PANTHER" id="PTHR34981">
    <property type="entry name" value="CELL DIVISION PROTEIN ZAPA"/>
    <property type="match status" value="1"/>
</dbReference>
<evidence type="ECO:0000256" key="6">
    <source>
        <dbReference type="ARBA" id="ARBA00023306"/>
    </source>
</evidence>
<dbReference type="RefSeq" id="WP_083346765.1">
    <property type="nucleotide sequence ID" value="NZ_LT629690.1"/>
</dbReference>
<dbReference type="GO" id="GO:0032153">
    <property type="term" value="C:cell division site"/>
    <property type="evidence" value="ECO:0007669"/>
    <property type="project" value="TreeGrafter"/>
</dbReference>
<evidence type="ECO:0000256" key="2">
    <source>
        <dbReference type="ARBA" id="ARBA00015195"/>
    </source>
</evidence>
<keyword evidence="3" id="KW-0963">Cytoplasm</keyword>
<dbReference type="SUPFAM" id="SSF102829">
    <property type="entry name" value="Cell division protein ZapA-like"/>
    <property type="match status" value="1"/>
</dbReference>
<keyword evidence="6" id="KW-0131">Cell cycle</keyword>
<proteinExistence type="predicted"/>